<dbReference type="AlphaFoldDB" id="A0A8S9X9Y4"/>
<dbReference type="Pfam" id="PF02949">
    <property type="entry name" value="7tm_6"/>
    <property type="match status" value="1"/>
</dbReference>
<evidence type="ECO:0000256" key="1">
    <source>
        <dbReference type="ARBA" id="ARBA00004651"/>
    </source>
</evidence>
<dbReference type="GO" id="GO:0004984">
    <property type="term" value="F:olfactory receptor activity"/>
    <property type="evidence" value="ECO:0007669"/>
    <property type="project" value="InterPro"/>
</dbReference>
<evidence type="ECO:0000256" key="4">
    <source>
        <dbReference type="ARBA" id="ARBA00022692"/>
    </source>
</evidence>
<dbReference type="InterPro" id="IPR004117">
    <property type="entry name" value="7tm6_olfct_rcpt"/>
</dbReference>
<keyword evidence="9 10" id="KW-0807">Transducer</keyword>
<evidence type="ECO:0000256" key="9">
    <source>
        <dbReference type="ARBA" id="ARBA00023224"/>
    </source>
</evidence>
<dbReference type="GO" id="GO:0005549">
    <property type="term" value="F:odorant binding"/>
    <property type="evidence" value="ECO:0007669"/>
    <property type="project" value="InterPro"/>
</dbReference>
<evidence type="ECO:0000256" key="5">
    <source>
        <dbReference type="ARBA" id="ARBA00022725"/>
    </source>
</evidence>
<sequence length="431" mass="50904">MEWHKRTFSLPIGCHPEYAPVFQQLYDDYFWPLDDSQVLKPIFYQPYLRVHVVATVIYFYLIESFVGFSYLYTSFLLLDDFNQAIFPANMFLVFMVTVGILFQGAKLLWNKNETTFDLLFSLVHGRENHCTYTGTPYDEFLKSRRHTFLQYGPTLFTYTNITVMSMYVWLPPLVDCIMGVTHHPNDPHNGIATTLGLPMWTPLDADHSWTSYFIVIYMQITFFRIVTVSWAFGIFYTSIFQLTLLDEMRLLRKSLQEIDTRATQLFTLKYQRQPVNRKTKEYDDCYYECLKENIIHHQFIRKIYGEYQKRVGWTIAIPIYLSSVVLALSSSYIMLDNRNALKRSMDVLRIIGDSLLTFLTCHAGEMIAYENDELRNELYNTEWYDRSKKVKQAISICLHITYMPMRLYGGYMVFNHELLSTVSSVWHLAVK</sequence>
<feature type="transmembrane region" description="Helical" evidence="10">
    <location>
        <begin position="84"/>
        <end position="102"/>
    </location>
</feature>
<evidence type="ECO:0000256" key="10">
    <source>
        <dbReference type="RuleBase" id="RU351113"/>
    </source>
</evidence>
<evidence type="ECO:0000256" key="8">
    <source>
        <dbReference type="ARBA" id="ARBA00023170"/>
    </source>
</evidence>
<comment type="similarity">
    <text evidence="10">Belongs to the insect chemoreceptor superfamily. Heteromeric odorant receptor channel (TC 1.A.69) family.</text>
</comment>
<name>A0A8S9X9Y4_APOLU</name>
<comment type="caution">
    <text evidence="11">The sequence shown here is derived from an EMBL/GenBank/DDBJ whole genome shotgun (WGS) entry which is preliminary data.</text>
</comment>
<protein>
    <recommendedName>
        <fullName evidence="10">Odorant receptor</fullName>
    </recommendedName>
</protein>
<keyword evidence="5 10" id="KW-0552">Olfaction</keyword>
<organism evidence="11 12">
    <name type="scientific">Apolygus lucorum</name>
    <name type="common">Small green plant bug</name>
    <name type="synonym">Lygocoris lucorum</name>
    <dbReference type="NCBI Taxonomy" id="248454"/>
    <lineage>
        <taxon>Eukaryota</taxon>
        <taxon>Metazoa</taxon>
        <taxon>Ecdysozoa</taxon>
        <taxon>Arthropoda</taxon>
        <taxon>Hexapoda</taxon>
        <taxon>Insecta</taxon>
        <taxon>Pterygota</taxon>
        <taxon>Neoptera</taxon>
        <taxon>Paraneoptera</taxon>
        <taxon>Hemiptera</taxon>
        <taxon>Heteroptera</taxon>
        <taxon>Panheteroptera</taxon>
        <taxon>Cimicomorpha</taxon>
        <taxon>Miridae</taxon>
        <taxon>Mirini</taxon>
        <taxon>Apolygus</taxon>
    </lineage>
</organism>
<dbReference type="PANTHER" id="PTHR21137:SF35">
    <property type="entry name" value="ODORANT RECEPTOR 19A-RELATED"/>
    <property type="match status" value="1"/>
</dbReference>
<evidence type="ECO:0000313" key="12">
    <source>
        <dbReference type="Proteomes" id="UP000466442"/>
    </source>
</evidence>
<dbReference type="GO" id="GO:0007165">
    <property type="term" value="P:signal transduction"/>
    <property type="evidence" value="ECO:0007669"/>
    <property type="project" value="UniProtKB-KW"/>
</dbReference>
<dbReference type="GO" id="GO:0005886">
    <property type="term" value="C:plasma membrane"/>
    <property type="evidence" value="ECO:0007669"/>
    <property type="project" value="UniProtKB-SubCell"/>
</dbReference>
<evidence type="ECO:0000256" key="6">
    <source>
        <dbReference type="ARBA" id="ARBA00022989"/>
    </source>
</evidence>
<gene>
    <name evidence="11" type="ORF">GE061_019288</name>
</gene>
<feature type="transmembrane region" description="Helical" evidence="10">
    <location>
        <begin position="50"/>
        <end position="72"/>
    </location>
</feature>
<dbReference type="OrthoDB" id="7548151at2759"/>
<evidence type="ECO:0000313" key="11">
    <source>
        <dbReference type="EMBL" id="KAF6205121.1"/>
    </source>
</evidence>
<keyword evidence="7 10" id="KW-0472">Membrane</keyword>
<evidence type="ECO:0000256" key="7">
    <source>
        <dbReference type="ARBA" id="ARBA00023136"/>
    </source>
</evidence>
<comment type="caution">
    <text evidence="10">Lacks conserved residue(s) required for the propagation of feature annotation.</text>
</comment>
<reference evidence="11" key="1">
    <citation type="journal article" date="2021" name="Mol. Ecol. Resour.">
        <title>Apolygus lucorum genome provides insights into omnivorousness and mesophyll feeding.</title>
        <authorList>
            <person name="Liu Y."/>
            <person name="Liu H."/>
            <person name="Wang H."/>
            <person name="Huang T."/>
            <person name="Liu B."/>
            <person name="Yang B."/>
            <person name="Yin L."/>
            <person name="Li B."/>
            <person name="Zhang Y."/>
            <person name="Zhang S."/>
            <person name="Jiang F."/>
            <person name="Zhang X."/>
            <person name="Ren Y."/>
            <person name="Wang B."/>
            <person name="Wang S."/>
            <person name="Lu Y."/>
            <person name="Wu K."/>
            <person name="Fan W."/>
            <person name="Wang G."/>
        </authorList>
    </citation>
    <scope>NUCLEOTIDE SEQUENCE</scope>
    <source>
        <strain evidence="11">12Hb</strain>
    </source>
</reference>
<feature type="transmembrane region" description="Helical" evidence="10">
    <location>
        <begin position="311"/>
        <end position="335"/>
    </location>
</feature>
<feature type="transmembrane region" description="Helical" evidence="10">
    <location>
        <begin position="148"/>
        <end position="170"/>
    </location>
</feature>
<dbReference type="PANTHER" id="PTHR21137">
    <property type="entry name" value="ODORANT RECEPTOR"/>
    <property type="match status" value="1"/>
</dbReference>
<feature type="transmembrane region" description="Helical" evidence="10">
    <location>
        <begin position="212"/>
        <end position="245"/>
    </location>
</feature>
<comment type="subcellular location">
    <subcellularLocation>
        <location evidence="1 10">Cell membrane</location>
        <topology evidence="1 10">Multi-pass membrane protein</topology>
    </subcellularLocation>
</comment>
<dbReference type="Proteomes" id="UP000466442">
    <property type="component" value="Linkage Group LG9"/>
</dbReference>
<accession>A0A8S9X9Y4</accession>
<keyword evidence="3 10" id="KW-0716">Sensory transduction</keyword>
<keyword evidence="6 10" id="KW-1133">Transmembrane helix</keyword>
<keyword evidence="12" id="KW-1185">Reference proteome</keyword>
<keyword evidence="8 10" id="KW-0675">Receptor</keyword>
<keyword evidence="2" id="KW-1003">Cell membrane</keyword>
<proteinExistence type="inferred from homology"/>
<evidence type="ECO:0000256" key="3">
    <source>
        <dbReference type="ARBA" id="ARBA00022606"/>
    </source>
</evidence>
<keyword evidence="4 10" id="KW-0812">Transmembrane</keyword>
<dbReference type="EMBL" id="WIXP02000009">
    <property type="protein sequence ID" value="KAF6205121.1"/>
    <property type="molecule type" value="Genomic_DNA"/>
</dbReference>
<evidence type="ECO:0000256" key="2">
    <source>
        <dbReference type="ARBA" id="ARBA00022475"/>
    </source>
</evidence>